<comment type="caution">
    <text evidence="3">The sequence shown here is derived from an EMBL/GenBank/DDBJ whole genome shotgun (WGS) entry which is preliminary data.</text>
</comment>
<feature type="domain" description="Transglutaminase-like" evidence="2">
    <location>
        <begin position="457"/>
        <end position="526"/>
    </location>
</feature>
<organism evidence="3 4">
    <name type="scientific">Angustibacter luteus</name>
    <dbReference type="NCBI Taxonomy" id="658456"/>
    <lineage>
        <taxon>Bacteria</taxon>
        <taxon>Bacillati</taxon>
        <taxon>Actinomycetota</taxon>
        <taxon>Actinomycetes</taxon>
        <taxon>Kineosporiales</taxon>
        <taxon>Kineosporiaceae</taxon>
    </lineage>
</organism>
<name>A0ABW1JK24_9ACTN</name>
<feature type="transmembrane region" description="Helical" evidence="1">
    <location>
        <begin position="138"/>
        <end position="156"/>
    </location>
</feature>
<gene>
    <name evidence="3" type="ORF">ACFQDO_19015</name>
</gene>
<evidence type="ECO:0000313" key="4">
    <source>
        <dbReference type="Proteomes" id="UP001596189"/>
    </source>
</evidence>
<keyword evidence="1" id="KW-0812">Transmembrane</keyword>
<dbReference type="PANTHER" id="PTHR42736:SF1">
    <property type="entry name" value="PROTEIN-GLUTAMINE GAMMA-GLUTAMYLTRANSFERASE"/>
    <property type="match status" value="1"/>
</dbReference>
<accession>A0ABW1JK24</accession>
<evidence type="ECO:0000259" key="2">
    <source>
        <dbReference type="SMART" id="SM00460"/>
    </source>
</evidence>
<dbReference type="InterPro" id="IPR038765">
    <property type="entry name" value="Papain-like_cys_pep_sf"/>
</dbReference>
<dbReference type="PANTHER" id="PTHR42736">
    <property type="entry name" value="PROTEIN-GLUTAMINE GAMMA-GLUTAMYLTRANSFERASE"/>
    <property type="match status" value="1"/>
</dbReference>
<dbReference type="Proteomes" id="UP001596189">
    <property type="component" value="Unassembled WGS sequence"/>
</dbReference>
<feature type="transmembrane region" description="Helical" evidence="1">
    <location>
        <begin position="553"/>
        <end position="573"/>
    </location>
</feature>
<dbReference type="EMBL" id="JBHSRD010000008">
    <property type="protein sequence ID" value="MFC6009226.1"/>
    <property type="molecule type" value="Genomic_DNA"/>
</dbReference>
<sequence length="685" mass="70582">MSAPPGPRCTDPALRIAVVALGVCAALGVGVSHLIEPAAAVGTVVALLLAAFVAAHGGHRGTRTAVGFACLGAATILGAATGGFAVSTLTLVALWLLVTAQLCADTLRELLFAAMLAMALLVLSAGLAPTLVLAVPWLLGWAAAVSTLVLAVRARAAQSTTHVRARTDEGSGASSSPWGAIGLAFGISVLLALVAALVVPMPQGAAASRMDALSRLAGRPPANLPSRSAAQFQSGEMDMRLRGDLPDTVIGYVAPDGPRYWRATTLDDYDGAVWRSGGGQPPGRSFDAGSRGTYVASALADQPSPGTGALREDHVELTGRTSGFLLAPGHPTNVRPDDGSQVLVAAGSAMFLVGGATGPLGFAQGPVSYDVTSVVTPKATSVAGTSVTVGQGPAGDWLQLPSTVTQRTHDLALKITAGATTRGEQVALVEHYLSTTYRYRLDSPVPPPDQDAVDHFLFDARTGFCEQFAAAEVVLLRTLGVPARVATGYAFPTVENGRGVLRAKQAHAWAEVWQPGSGWLTSDATPPGEAATSSSSRLATALHRLMGSTRARWALAAGLLGLGGVVALVVLLVRRRRRRRALVPATADLDGLDPQQRQVVAAVSGLVAALRAAGRPSPPADTVTELAGRVPELRPRALLTAERTLYGRRPPPADLVDEAVRDIDTVALQIRTAAEEAGASRGTRI</sequence>
<keyword evidence="1" id="KW-0472">Membrane</keyword>
<evidence type="ECO:0000313" key="3">
    <source>
        <dbReference type="EMBL" id="MFC6009226.1"/>
    </source>
</evidence>
<dbReference type="SUPFAM" id="SSF54001">
    <property type="entry name" value="Cysteine proteinases"/>
    <property type="match status" value="1"/>
</dbReference>
<feature type="transmembrane region" description="Helical" evidence="1">
    <location>
        <begin position="177"/>
        <end position="199"/>
    </location>
</feature>
<evidence type="ECO:0000256" key="1">
    <source>
        <dbReference type="SAM" id="Phobius"/>
    </source>
</evidence>
<keyword evidence="4" id="KW-1185">Reference proteome</keyword>
<feature type="transmembrane region" description="Helical" evidence="1">
    <location>
        <begin position="110"/>
        <end position="132"/>
    </location>
</feature>
<proteinExistence type="predicted"/>
<dbReference type="SMART" id="SM00460">
    <property type="entry name" value="TGc"/>
    <property type="match status" value="1"/>
</dbReference>
<feature type="transmembrane region" description="Helical" evidence="1">
    <location>
        <begin position="65"/>
        <end position="98"/>
    </location>
</feature>
<keyword evidence="1" id="KW-1133">Transmembrane helix</keyword>
<feature type="transmembrane region" description="Helical" evidence="1">
    <location>
        <begin position="12"/>
        <end position="31"/>
    </location>
</feature>
<protein>
    <submittedName>
        <fullName evidence="3">TransglutaminaseTgpA domain-containing protein</fullName>
    </submittedName>
</protein>
<dbReference type="Pfam" id="PF01841">
    <property type="entry name" value="Transglut_core"/>
    <property type="match status" value="1"/>
</dbReference>
<dbReference type="InterPro" id="IPR052901">
    <property type="entry name" value="Bact_TGase-like"/>
</dbReference>
<dbReference type="RefSeq" id="WP_345717747.1">
    <property type="nucleotide sequence ID" value="NZ_BAABFP010000007.1"/>
</dbReference>
<dbReference type="InterPro" id="IPR021878">
    <property type="entry name" value="TgpA_N"/>
</dbReference>
<feature type="transmembrane region" description="Helical" evidence="1">
    <location>
        <begin position="38"/>
        <end position="59"/>
    </location>
</feature>
<reference evidence="4" key="1">
    <citation type="journal article" date="2019" name="Int. J. Syst. Evol. Microbiol.">
        <title>The Global Catalogue of Microorganisms (GCM) 10K type strain sequencing project: providing services to taxonomists for standard genome sequencing and annotation.</title>
        <authorList>
            <consortium name="The Broad Institute Genomics Platform"/>
            <consortium name="The Broad Institute Genome Sequencing Center for Infectious Disease"/>
            <person name="Wu L."/>
            <person name="Ma J."/>
        </authorList>
    </citation>
    <scope>NUCLEOTIDE SEQUENCE [LARGE SCALE GENOMIC DNA]</scope>
    <source>
        <strain evidence="4">KACC 14249</strain>
    </source>
</reference>
<dbReference type="Pfam" id="PF11992">
    <property type="entry name" value="TgpA_N"/>
    <property type="match status" value="1"/>
</dbReference>
<dbReference type="InterPro" id="IPR002931">
    <property type="entry name" value="Transglutaminase-like"/>
</dbReference>
<dbReference type="Gene3D" id="3.10.620.30">
    <property type="match status" value="1"/>
</dbReference>